<name>A0ABX7C7W5_9HYPH</name>
<accession>A0ABX7C7W5</accession>
<dbReference type="RefSeq" id="WP_201634710.1">
    <property type="nucleotide sequence ID" value="NZ_CP068046.1"/>
</dbReference>
<gene>
    <name evidence="1" type="ORF">JI748_02375</name>
</gene>
<reference evidence="1 2" key="1">
    <citation type="submission" date="2021-01" db="EMBL/GenBank/DDBJ databases">
        <title>Genome seq and assembly of Devosia sp. LEGU1.</title>
        <authorList>
            <person name="Chhetri G."/>
        </authorList>
    </citation>
    <scope>NUCLEOTIDE SEQUENCE [LARGE SCALE GENOMIC DNA]</scope>
    <source>
        <strain evidence="1 2">LEGU1</strain>
    </source>
</reference>
<evidence type="ECO:0000313" key="2">
    <source>
        <dbReference type="Proteomes" id="UP000595857"/>
    </source>
</evidence>
<evidence type="ECO:0000313" key="1">
    <source>
        <dbReference type="EMBL" id="QQR39883.1"/>
    </source>
</evidence>
<dbReference type="Pfam" id="PF14384">
    <property type="entry name" value="BrnA_antitoxin"/>
    <property type="match status" value="1"/>
</dbReference>
<dbReference type="EMBL" id="CP068046">
    <property type="protein sequence ID" value="QQR39883.1"/>
    <property type="molecule type" value="Genomic_DNA"/>
</dbReference>
<dbReference type="InterPro" id="IPR025528">
    <property type="entry name" value="BrnA_antitoxin"/>
</dbReference>
<organism evidence="1 2">
    <name type="scientific">Devosia rhizoryzae</name>
    <dbReference type="NCBI Taxonomy" id="2774137"/>
    <lineage>
        <taxon>Bacteria</taxon>
        <taxon>Pseudomonadati</taxon>
        <taxon>Pseudomonadota</taxon>
        <taxon>Alphaproteobacteria</taxon>
        <taxon>Hyphomicrobiales</taxon>
        <taxon>Devosiaceae</taxon>
        <taxon>Devosia</taxon>
    </lineage>
</organism>
<dbReference type="Proteomes" id="UP000595857">
    <property type="component" value="Chromosome"/>
</dbReference>
<sequence length="91" mass="10220">MASETPKPDPYLIDEDNRPLTDEEIAGLVSADEFFAKFGRFKDAPASAGQSQVTLRIDNDVLAYFETQSEDWPARINEELASLVRERKKAS</sequence>
<keyword evidence="2" id="KW-1185">Reference proteome</keyword>
<protein>
    <submittedName>
        <fullName evidence="1">BrnA antitoxin family protein</fullName>
    </submittedName>
</protein>
<proteinExistence type="predicted"/>